<name>A0ABX5KR34_9BURK</name>
<reference evidence="2 3" key="1">
    <citation type="submission" date="2018-05" db="EMBL/GenBank/DDBJ databases">
        <title>Genomic Encyclopedia of Type Strains, Phase IV (KMG-V): Genome sequencing to study the core and pangenomes of soil and plant-associated prokaryotes.</title>
        <authorList>
            <person name="Whitman W."/>
        </authorList>
    </citation>
    <scope>NUCLEOTIDE SEQUENCE [LARGE SCALE GENOMIC DNA]</scope>
    <source>
        <strain evidence="2 3">SCZa-39</strain>
    </source>
</reference>
<dbReference type="Gene3D" id="3.10.450.40">
    <property type="match status" value="1"/>
</dbReference>
<proteinExistence type="predicted"/>
<evidence type="ECO:0000313" key="2">
    <source>
        <dbReference type="EMBL" id="PVX85129.1"/>
    </source>
</evidence>
<evidence type="ECO:0000259" key="1">
    <source>
        <dbReference type="Pfam" id="PF04965"/>
    </source>
</evidence>
<feature type="domain" description="IraD/Gp25-like" evidence="1">
    <location>
        <begin position="26"/>
        <end position="114"/>
    </location>
</feature>
<protein>
    <recommendedName>
        <fullName evidence="1">IraD/Gp25-like domain-containing protein</fullName>
    </recommendedName>
</protein>
<dbReference type="Proteomes" id="UP000245712">
    <property type="component" value="Unassembled WGS sequence"/>
</dbReference>
<comment type="caution">
    <text evidence="2">The sequence shown here is derived from an EMBL/GenBank/DDBJ whole genome shotgun (WGS) entry which is preliminary data.</text>
</comment>
<dbReference type="Pfam" id="PF04965">
    <property type="entry name" value="GPW_gp25"/>
    <property type="match status" value="1"/>
</dbReference>
<dbReference type="SUPFAM" id="SSF160719">
    <property type="entry name" value="gpW/gp25-like"/>
    <property type="match status" value="1"/>
</dbReference>
<dbReference type="EMBL" id="QEOB01000004">
    <property type="protein sequence ID" value="PVX85129.1"/>
    <property type="molecule type" value="Genomic_DNA"/>
</dbReference>
<dbReference type="InterPro" id="IPR007048">
    <property type="entry name" value="IraD/Gp25-like"/>
</dbReference>
<sequence>MSVARTAMNLAFPYALDPNGHTAQTSLVAHIEQMIEQILFTSPGERVNRPTFGSGTAQLVFAPNSDMLAAAQQNVIQASLQMWLSDLIRVQSVSVSAEDATLLITVVYVVLATQQQQTQQVVYGALATGGAS</sequence>
<gene>
    <name evidence="2" type="ORF">C7402_104373</name>
</gene>
<organism evidence="2 3">
    <name type="scientific">Paraburkholderia unamae</name>
    <dbReference type="NCBI Taxonomy" id="219649"/>
    <lineage>
        <taxon>Bacteria</taxon>
        <taxon>Pseudomonadati</taxon>
        <taxon>Pseudomonadota</taxon>
        <taxon>Betaproteobacteria</taxon>
        <taxon>Burkholderiales</taxon>
        <taxon>Burkholderiaceae</taxon>
        <taxon>Paraburkholderia</taxon>
    </lineage>
</organism>
<keyword evidence="3" id="KW-1185">Reference proteome</keyword>
<evidence type="ECO:0000313" key="3">
    <source>
        <dbReference type="Proteomes" id="UP000245712"/>
    </source>
</evidence>
<accession>A0ABX5KR34</accession>